<reference evidence="1" key="1">
    <citation type="submission" date="2014-09" db="EMBL/GenBank/DDBJ databases">
        <authorList>
            <person name="Magalhaes I.L.F."/>
            <person name="Oliveira U."/>
            <person name="Santos F.R."/>
            <person name="Vidigal T.H.D.A."/>
            <person name="Brescovit A.D."/>
            <person name="Santos A.J."/>
        </authorList>
    </citation>
    <scope>NUCLEOTIDE SEQUENCE</scope>
    <source>
        <tissue evidence="1">Shoot tissue taken approximately 20 cm above the soil surface</tissue>
    </source>
</reference>
<evidence type="ECO:0000313" key="1">
    <source>
        <dbReference type="EMBL" id="JAD39963.1"/>
    </source>
</evidence>
<proteinExistence type="predicted"/>
<dbReference type="AlphaFoldDB" id="A0A0A8ZQH7"/>
<organism evidence="1">
    <name type="scientific">Arundo donax</name>
    <name type="common">Giant reed</name>
    <name type="synonym">Donax arundinaceus</name>
    <dbReference type="NCBI Taxonomy" id="35708"/>
    <lineage>
        <taxon>Eukaryota</taxon>
        <taxon>Viridiplantae</taxon>
        <taxon>Streptophyta</taxon>
        <taxon>Embryophyta</taxon>
        <taxon>Tracheophyta</taxon>
        <taxon>Spermatophyta</taxon>
        <taxon>Magnoliopsida</taxon>
        <taxon>Liliopsida</taxon>
        <taxon>Poales</taxon>
        <taxon>Poaceae</taxon>
        <taxon>PACMAD clade</taxon>
        <taxon>Arundinoideae</taxon>
        <taxon>Arundineae</taxon>
        <taxon>Arundo</taxon>
    </lineage>
</organism>
<sequence length="34" mass="4152">MHPTYKILSTRRTSYILRFIKSDLHLLSNILSFW</sequence>
<accession>A0A0A8ZQH7</accession>
<dbReference type="EMBL" id="GBRH01257932">
    <property type="protein sequence ID" value="JAD39963.1"/>
    <property type="molecule type" value="Transcribed_RNA"/>
</dbReference>
<protein>
    <submittedName>
        <fullName evidence="1">Uncharacterized protein</fullName>
    </submittedName>
</protein>
<name>A0A0A8ZQH7_ARUDO</name>
<reference evidence="1" key="2">
    <citation type="journal article" date="2015" name="Data Brief">
        <title>Shoot transcriptome of the giant reed, Arundo donax.</title>
        <authorList>
            <person name="Barrero R.A."/>
            <person name="Guerrero F.D."/>
            <person name="Moolhuijzen P."/>
            <person name="Goolsby J.A."/>
            <person name="Tidwell J."/>
            <person name="Bellgard S.E."/>
            <person name="Bellgard M.I."/>
        </authorList>
    </citation>
    <scope>NUCLEOTIDE SEQUENCE</scope>
    <source>
        <tissue evidence="1">Shoot tissue taken approximately 20 cm above the soil surface</tissue>
    </source>
</reference>